<dbReference type="Gene3D" id="3.40.220.10">
    <property type="entry name" value="Leucine Aminopeptidase, subunit E, domain 1"/>
    <property type="match status" value="1"/>
</dbReference>
<dbReference type="Proteomes" id="UP000663852">
    <property type="component" value="Unassembled WGS sequence"/>
</dbReference>
<dbReference type="InterPro" id="IPR043472">
    <property type="entry name" value="Macro_dom-like"/>
</dbReference>
<dbReference type="Proteomes" id="UP000663828">
    <property type="component" value="Unassembled WGS sequence"/>
</dbReference>
<sequence>MTHLLTHLYRSTGFLTCSLILLTFCQILRPNKMSTKPYIPVKVFRKMDVESILSIALPAQLDKYTERRYDHHHSRRTMLYYLLGMQGTENNEELMKLINDCRRNIDWSEIEATYNSLKTTIEPYQKQNNAEHLGVYWELKRSFDREGARRSKEYISKYRQNGFLPKELKLYWNYDQIKMLNQPDQFNPDTDQESHDSLVSLPVHKRQNAGKVEYIRSGIEDAVFRVPDNHQVIVLDFADERMPGGYFLENARTQEEVILYNSDGYRALLDLKYQVMDGGYMLPEFGVAYIKNVRFFQDNLSTGRLADLIVAACYDLSGMGEGLYKPPSRANQDELYSHTYEKLQTIIASAVANTDGDGSKTYLLLGPIGTGAFANSIDMIAKIFSEILNNPLMNSQSDDSSMNGKNAIRYAFKEIWFVSIDELGDFKTYFEGVKSNKDSEQL</sequence>
<feature type="domain" description="Microbial-type PARG catalytic" evidence="1">
    <location>
        <begin position="203"/>
        <end position="271"/>
    </location>
</feature>
<evidence type="ECO:0000313" key="3">
    <source>
        <dbReference type="EMBL" id="CAF1564817.1"/>
    </source>
</evidence>
<comment type="caution">
    <text evidence="3">The sequence shown here is derived from an EMBL/GenBank/DDBJ whole genome shotgun (WGS) entry which is preliminary data.</text>
</comment>
<evidence type="ECO:0000313" key="2">
    <source>
        <dbReference type="EMBL" id="CAF0774910.1"/>
    </source>
</evidence>
<keyword evidence="4" id="KW-1185">Reference proteome</keyword>
<proteinExistence type="predicted"/>
<dbReference type="EMBL" id="CAJNOJ010000009">
    <property type="protein sequence ID" value="CAF0774910.1"/>
    <property type="molecule type" value="Genomic_DNA"/>
</dbReference>
<dbReference type="PANTHER" id="PTHR35596">
    <property type="entry name" value="DUF2263 DOMAIN-CONTAINING PROTEIN"/>
    <property type="match status" value="1"/>
</dbReference>
<name>A0A815Y3B5_ADIRI</name>
<dbReference type="InterPro" id="IPR019261">
    <property type="entry name" value="PARG_cat_microbial"/>
</dbReference>
<dbReference type="PANTHER" id="PTHR35596:SF1">
    <property type="entry name" value="MICROBIAL-TYPE PARG CATALYTIC DOMAIN-CONTAINING PROTEIN"/>
    <property type="match status" value="1"/>
</dbReference>
<reference evidence="3" key="1">
    <citation type="submission" date="2021-02" db="EMBL/GenBank/DDBJ databases">
        <authorList>
            <person name="Nowell W R."/>
        </authorList>
    </citation>
    <scope>NUCLEOTIDE SEQUENCE</scope>
</reference>
<evidence type="ECO:0000313" key="4">
    <source>
        <dbReference type="Proteomes" id="UP000663828"/>
    </source>
</evidence>
<dbReference type="OrthoDB" id="9976728at2759"/>
<accession>A0A815Y3B5</accession>
<organism evidence="3 4">
    <name type="scientific">Adineta ricciae</name>
    <name type="common">Rotifer</name>
    <dbReference type="NCBI Taxonomy" id="249248"/>
    <lineage>
        <taxon>Eukaryota</taxon>
        <taxon>Metazoa</taxon>
        <taxon>Spiralia</taxon>
        <taxon>Gnathifera</taxon>
        <taxon>Rotifera</taxon>
        <taxon>Eurotatoria</taxon>
        <taxon>Bdelloidea</taxon>
        <taxon>Adinetida</taxon>
        <taxon>Adinetidae</taxon>
        <taxon>Adineta</taxon>
    </lineage>
</organism>
<dbReference type="EMBL" id="CAJNOR010005497">
    <property type="protein sequence ID" value="CAF1564817.1"/>
    <property type="molecule type" value="Genomic_DNA"/>
</dbReference>
<dbReference type="Pfam" id="PF10021">
    <property type="entry name" value="PARG_cat_microb"/>
    <property type="match status" value="1"/>
</dbReference>
<gene>
    <name evidence="2" type="ORF">EDS130_LOCUS3519</name>
    <name evidence="3" type="ORF">XAT740_LOCUS43936</name>
</gene>
<evidence type="ECO:0000259" key="1">
    <source>
        <dbReference type="Pfam" id="PF10021"/>
    </source>
</evidence>
<protein>
    <recommendedName>
        <fullName evidence="1">Microbial-type PARG catalytic domain-containing protein</fullName>
    </recommendedName>
</protein>
<dbReference type="AlphaFoldDB" id="A0A815Y3B5"/>